<evidence type="ECO:0000313" key="1">
    <source>
        <dbReference type="Proteomes" id="UP000887578"/>
    </source>
</evidence>
<dbReference type="AlphaFoldDB" id="A0A914R778"/>
<keyword evidence="1" id="KW-1185">Reference proteome</keyword>
<dbReference type="WBParaSite" id="PDA_v2.g7423.t1">
    <property type="protein sequence ID" value="PDA_v2.g7423.t1"/>
    <property type="gene ID" value="PDA_v2.g7423"/>
</dbReference>
<name>A0A914R778_9BILA</name>
<protein>
    <submittedName>
        <fullName evidence="2">Uncharacterized protein</fullName>
    </submittedName>
</protein>
<sequence length="131" mass="14566">MSTEEAGSMSESLILQNQCSPSSIISMISKRSETEMFIDENKLGEIDLPLRNYKTMIDGNLRTIYIEAEVHFSNLDNGYDPTEHGITRAITFGEPGDILSQFISKKLGGDGEIRHVYPANPIADFGKSEIH</sequence>
<proteinExistence type="predicted"/>
<accession>A0A914R778</accession>
<organism evidence="1 2">
    <name type="scientific">Panagrolaimus davidi</name>
    <dbReference type="NCBI Taxonomy" id="227884"/>
    <lineage>
        <taxon>Eukaryota</taxon>
        <taxon>Metazoa</taxon>
        <taxon>Ecdysozoa</taxon>
        <taxon>Nematoda</taxon>
        <taxon>Chromadorea</taxon>
        <taxon>Rhabditida</taxon>
        <taxon>Tylenchina</taxon>
        <taxon>Panagrolaimomorpha</taxon>
        <taxon>Panagrolaimoidea</taxon>
        <taxon>Panagrolaimidae</taxon>
        <taxon>Panagrolaimus</taxon>
    </lineage>
</organism>
<evidence type="ECO:0000313" key="2">
    <source>
        <dbReference type="WBParaSite" id="PDA_v2.g7423.t1"/>
    </source>
</evidence>
<dbReference type="Proteomes" id="UP000887578">
    <property type="component" value="Unplaced"/>
</dbReference>
<reference evidence="2" key="1">
    <citation type="submission" date="2022-11" db="UniProtKB">
        <authorList>
            <consortium name="WormBaseParasite"/>
        </authorList>
    </citation>
    <scope>IDENTIFICATION</scope>
</reference>